<dbReference type="InParanoid" id="A0A3Q3H0X0"/>
<evidence type="ECO:0000313" key="2">
    <source>
        <dbReference type="Proteomes" id="UP000261660"/>
    </source>
</evidence>
<dbReference type="PANTHER" id="PTHR21615:SF2">
    <property type="entry name" value="CYCLIN N-TERMINAL DOMAIN-CONTAINING PROTEIN 1"/>
    <property type="match status" value="1"/>
</dbReference>
<dbReference type="GO" id="GO:0035861">
    <property type="term" value="C:site of double-strand break"/>
    <property type="evidence" value="ECO:0007669"/>
    <property type="project" value="TreeGrafter"/>
</dbReference>
<dbReference type="STRING" id="56723.ENSLBEP00000037574"/>
<dbReference type="AlphaFoldDB" id="A0A3Q3H0X0"/>
<dbReference type="GeneTree" id="ENSGT00440000033966"/>
<dbReference type="SUPFAM" id="SSF47954">
    <property type="entry name" value="Cyclin-like"/>
    <property type="match status" value="1"/>
</dbReference>
<organism evidence="1 2">
    <name type="scientific">Labrus bergylta</name>
    <name type="common">ballan wrasse</name>
    <dbReference type="NCBI Taxonomy" id="56723"/>
    <lineage>
        <taxon>Eukaryota</taxon>
        <taxon>Metazoa</taxon>
        <taxon>Chordata</taxon>
        <taxon>Craniata</taxon>
        <taxon>Vertebrata</taxon>
        <taxon>Euteleostomi</taxon>
        <taxon>Actinopterygii</taxon>
        <taxon>Neopterygii</taxon>
        <taxon>Teleostei</taxon>
        <taxon>Neoteleostei</taxon>
        <taxon>Acanthomorphata</taxon>
        <taxon>Eupercaria</taxon>
        <taxon>Labriformes</taxon>
        <taxon>Labridae</taxon>
        <taxon>Labrus</taxon>
    </lineage>
</organism>
<dbReference type="Gene3D" id="1.10.472.10">
    <property type="entry name" value="Cyclin-like"/>
    <property type="match status" value="1"/>
</dbReference>
<reference evidence="1" key="1">
    <citation type="submission" date="2025-08" db="UniProtKB">
        <authorList>
            <consortium name="Ensembl"/>
        </authorList>
    </citation>
    <scope>IDENTIFICATION</scope>
</reference>
<dbReference type="PANTHER" id="PTHR21615">
    <property type="entry name" value="CYCLIN N-TERMINAL DOMAIN-CONTAINING PROTEIN 1"/>
    <property type="match status" value="1"/>
</dbReference>
<evidence type="ECO:0000313" key="1">
    <source>
        <dbReference type="Ensembl" id="ENSLBEP00000037574.1"/>
    </source>
</evidence>
<protein>
    <submittedName>
        <fullName evidence="1">Cyclin N-terminal domain containing 1</fullName>
    </submittedName>
</protein>
<sequence>GRGPLVGRVGTAGGPSKFGEASSELLSDFLINLNKRNKDNIKSLEKCSGTFKEKKLMEHVFLITKDMRLDPLAGYHAVELLQRFMVKRLTDLFTTPTPQGAAADPPRSYEAAVFDKLKEKFPLIIFSCVQLASKMSLHSHMIDTSAAVRFLHSVGLSVSKKAVLDSELMVLKGLEFRLNAPNPLTYVEILLEVLGHNESSTPVDRLYPLCHHVLQFVSLQRTAIYESLLGTTVQWESPTTEHRYVSIKVTISIFFETGGHSSKLRISPKSIRDFAGVTLMHIVGASCPVTFT</sequence>
<accession>A0A3Q3H0X0</accession>
<reference evidence="1" key="2">
    <citation type="submission" date="2025-09" db="UniProtKB">
        <authorList>
            <consortium name="Ensembl"/>
        </authorList>
    </citation>
    <scope>IDENTIFICATION</scope>
</reference>
<dbReference type="InterPro" id="IPR036915">
    <property type="entry name" value="Cyclin-like_sf"/>
</dbReference>
<name>A0A3Q3H0X0_9LABR</name>
<dbReference type="GO" id="GO:0007131">
    <property type="term" value="P:reciprocal meiotic recombination"/>
    <property type="evidence" value="ECO:0007669"/>
    <property type="project" value="TreeGrafter"/>
</dbReference>
<keyword evidence="2" id="KW-1185">Reference proteome</keyword>
<proteinExistence type="predicted"/>
<dbReference type="Ensembl" id="ENSLBET00000039125.1">
    <property type="protein sequence ID" value="ENSLBEP00000037574.1"/>
    <property type="gene ID" value="ENSLBEG00000028037.1"/>
</dbReference>
<dbReference type="Proteomes" id="UP000261660">
    <property type="component" value="Unplaced"/>
</dbReference>